<name>A0A517TV23_9BACT</name>
<accession>A0A517TV23</accession>
<dbReference type="EMBL" id="CP036339">
    <property type="protein sequence ID" value="QDT72225.1"/>
    <property type="molecule type" value="Genomic_DNA"/>
</dbReference>
<dbReference type="KEGG" id="llh:I41_13960"/>
<dbReference type="GO" id="GO:0003677">
    <property type="term" value="F:DNA binding"/>
    <property type="evidence" value="ECO:0007669"/>
    <property type="project" value="InterPro"/>
</dbReference>
<dbReference type="Proteomes" id="UP000317909">
    <property type="component" value="Chromosome"/>
</dbReference>
<dbReference type="SUPFAM" id="SSF46955">
    <property type="entry name" value="Putative DNA-binding domain"/>
    <property type="match status" value="1"/>
</dbReference>
<dbReference type="AlphaFoldDB" id="A0A517TV23"/>
<gene>
    <name evidence="2" type="ORF">I41_13960</name>
</gene>
<dbReference type="InterPro" id="IPR010093">
    <property type="entry name" value="SinI_DNA-bd"/>
</dbReference>
<dbReference type="InterPro" id="IPR009061">
    <property type="entry name" value="DNA-bd_dom_put_sf"/>
</dbReference>
<dbReference type="Pfam" id="PF12728">
    <property type="entry name" value="HTH_17"/>
    <property type="match status" value="1"/>
</dbReference>
<dbReference type="InterPro" id="IPR041657">
    <property type="entry name" value="HTH_17"/>
</dbReference>
<evidence type="ECO:0000259" key="1">
    <source>
        <dbReference type="Pfam" id="PF12728"/>
    </source>
</evidence>
<sequence>MAPEILSRSQLLTPKHAAERLAISPRKLWSLTASGDVPCVRIGRSVRYDAADLAEFVETLKSAN</sequence>
<organism evidence="2 3">
    <name type="scientific">Lacipirellula limnantheis</name>
    <dbReference type="NCBI Taxonomy" id="2528024"/>
    <lineage>
        <taxon>Bacteria</taxon>
        <taxon>Pseudomonadati</taxon>
        <taxon>Planctomycetota</taxon>
        <taxon>Planctomycetia</taxon>
        <taxon>Pirellulales</taxon>
        <taxon>Lacipirellulaceae</taxon>
        <taxon>Lacipirellula</taxon>
    </lineage>
</organism>
<evidence type="ECO:0000313" key="3">
    <source>
        <dbReference type="Proteomes" id="UP000317909"/>
    </source>
</evidence>
<dbReference type="OrthoDB" id="289890at2"/>
<dbReference type="RefSeq" id="WP_145431817.1">
    <property type="nucleotide sequence ID" value="NZ_CP036339.1"/>
</dbReference>
<proteinExistence type="predicted"/>
<protein>
    <submittedName>
        <fullName evidence="2">Helix-turn-helix domain protein</fullName>
    </submittedName>
</protein>
<dbReference type="NCBIfam" id="TIGR01764">
    <property type="entry name" value="excise"/>
    <property type="match status" value="1"/>
</dbReference>
<feature type="domain" description="Helix-turn-helix" evidence="1">
    <location>
        <begin position="11"/>
        <end position="59"/>
    </location>
</feature>
<keyword evidence="3" id="KW-1185">Reference proteome</keyword>
<evidence type="ECO:0000313" key="2">
    <source>
        <dbReference type="EMBL" id="QDT72225.1"/>
    </source>
</evidence>
<reference evidence="2 3" key="1">
    <citation type="submission" date="2019-02" db="EMBL/GenBank/DDBJ databases">
        <title>Deep-cultivation of Planctomycetes and their phenomic and genomic characterization uncovers novel biology.</title>
        <authorList>
            <person name="Wiegand S."/>
            <person name="Jogler M."/>
            <person name="Boedeker C."/>
            <person name="Pinto D."/>
            <person name="Vollmers J."/>
            <person name="Rivas-Marin E."/>
            <person name="Kohn T."/>
            <person name="Peeters S.H."/>
            <person name="Heuer A."/>
            <person name="Rast P."/>
            <person name="Oberbeckmann S."/>
            <person name="Bunk B."/>
            <person name="Jeske O."/>
            <person name="Meyerdierks A."/>
            <person name="Storesund J.E."/>
            <person name="Kallscheuer N."/>
            <person name="Luecker S."/>
            <person name="Lage O.M."/>
            <person name="Pohl T."/>
            <person name="Merkel B.J."/>
            <person name="Hornburger P."/>
            <person name="Mueller R.-W."/>
            <person name="Bruemmer F."/>
            <person name="Labrenz M."/>
            <person name="Spormann A.M."/>
            <person name="Op den Camp H."/>
            <person name="Overmann J."/>
            <person name="Amann R."/>
            <person name="Jetten M.S.M."/>
            <person name="Mascher T."/>
            <person name="Medema M.H."/>
            <person name="Devos D.P."/>
            <person name="Kaster A.-K."/>
            <person name="Ovreas L."/>
            <person name="Rohde M."/>
            <person name="Galperin M.Y."/>
            <person name="Jogler C."/>
        </authorList>
    </citation>
    <scope>NUCLEOTIDE SEQUENCE [LARGE SCALE GENOMIC DNA]</scope>
    <source>
        <strain evidence="2 3">I41</strain>
    </source>
</reference>